<organism evidence="2 3">
    <name type="scientific">Lithospermum erythrorhizon</name>
    <name type="common">Purple gromwell</name>
    <name type="synonym">Lithospermum officinale var. erythrorhizon</name>
    <dbReference type="NCBI Taxonomy" id="34254"/>
    <lineage>
        <taxon>Eukaryota</taxon>
        <taxon>Viridiplantae</taxon>
        <taxon>Streptophyta</taxon>
        <taxon>Embryophyta</taxon>
        <taxon>Tracheophyta</taxon>
        <taxon>Spermatophyta</taxon>
        <taxon>Magnoliopsida</taxon>
        <taxon>eudicotyledons</taxon>
        <taxon>Gunneridae</taxon>
        <taxon>Pentapetalae</taxon>
        <taxon>asterids</taxon>
        <taxon>lamiids</taxon>
        <taxon>Boraginales</taxon>
        <taxon>Boraginaceae</taxon>
        <taxon>Boraginoideae</taxon>
        <taxon>Lithospermeae</taxon>
        <taxon>Lithospermum</taxon>
    </lineage>
</organism>
<gene>
    <name evidence="2" type="ORF">LIER_35937</name>
</gene>
<dbReference type="PANTHER" id="PTHR11439">
    <property type="entry name" value="GAG-POL-RELATED RETROTRANSPOSON"/>
    <property type="match status" value="1"/>
</dbReference>
<dbReference type="AlphaFoldDB" id="A0AAV3NZP2"/>
<comment type="caution">
    <text evidence="2">The sequence shown here is derived from an EMBL/GenBank/DDBJ whole genome shotgun (WGS) entry which is preliminary data.</text>
</comment>
<dbReference type="CDD" id="cd09272">
    <property type="entry name" value="RNase_HI_RT_Ty1"/>
    <property type="match status" value="1"/>
</dbReference>
<dbReference type="Proteomes" id="UP001454036">
    <property type="component" value="Unassembled WGS sequence"/>
</dbReference>
<protein>
    <submittedName>
        <fullName evidence="2">Transmembrane signal receptor</fullName>
    </submittedName>
</protein>
<reference evidence="2 3" key="1">
    <citation type="submission" date="2024-01" db="EMBL/GenBank/DDBJ databases">
        <title>The complete chloroplast genome sequence of Lithospermum erythrorhizon: insights into the phylogenetic relationship among Boraginaceae species and the maternal lineages of purple gromwells.</title>
        <authorList>
            <person name="Okada T."/>
            <person name="Watanabe K."/>
        </authorList>
    </citation>
    <scope>NUCLEOTIDE SEQUENCE [LARGE SCALE GENOMIC DNA]</scope>
</reference>
<keyword evidence="3" id="KW-1185">Reference proteome</keyword>
<name>A0AAV3NZP2_LITER</name>
<dbReference type="InterPro" id="IPR043502">
    <property type="entry name" value="DNA/RNA_pol_sf"/>
</dbReference>
<dbReference type="Pfam" id="PF07727">
    <property type="entry name" value="RVT_2"/>
    <property type="match status" value="2"/>
</dbReference>
<proteinExistence type="predicted"/>
<keyword evidence="2" id="KW-0675">Receptor</keyword>
<sequence>MINLMNSAVKKTSFSAPITPKRNDEHGNVTRNKARLVAHGYTQVEGIDFEETFAPVARLEAYSLGGGVCGVAQPKGFVDAHHPEYVYKLKKVLHGLKQTPRAWYERLTVFPLKNGYIRGSVDNTLFIRNEKGKMMVAQIYMDDIVFEGVSNQMVKQFVQQMEREFEMSMVGELKYFLGIQVNQMKDSIFIFQLKYTKILFKKFGLETASSNRTPMATHVKITKDDSGNSVDISKYRSMIGSLLHLTASRPDIAHLVGVCAKFQTDPKESHLNLVKRIIKYVQDTVNHTEYTAAGSACTQLLWMKQMLEEYGVKPGVITLYCDNQSATCISKNPAQHSRTKHIDIMHQFIRELVEDELVTLEHVSIDKQHADIFTKGVDVNQFEYLRVALGL</sequence>
<dbReference type="InterPro" id="IPR013103">
    <property type="entry name" value="RVT_2"/>
</dbReference>
<evidence type="ECO:0000313" key="2">
    <source>
        <dbReference type="EMBL" id="GAA0144458.1"/>
    </source>
</evidence>
<feature type="domain" description="Reverse transcriptase Ty1/copia-type" evidence="1">
    <location>
        <begin position="71"/>
        <end position="216"/>
    </location>
</feature>
<evidence type="ECO:0000313" key="3">
    <source>
        <dbReference type="Proteomes" id="UP001454036"/>
    </source>
</evidence>
<dbReference type="SUPFAM" id="SSF56672">
    <property type="entry name" value="DNA/RNA polymerases"/>
    <property type="match status" value="1"/>
</dbReference>
<keyword evidence="2" id="KW-0812">Transmembrane</keyword>
<evidence type="ECO:0000259" key="1">
    <source>
        <dbReference type="Pfam" id="PF07727"/>
    </source>
</evidence>
<dbReference type="EMBL" id="BAABME010016097">
    <property type="protein sequence ID" value="GAA0144458.1"/>
    <property type="molecule type" value="Genomic_DNA"/>
</dbReference>
<dbReference type="PANTHER" id="PTHR11439:SF486">
    <property type="entry name" value="RLK (RECEPTOR-LIKE KINASE) PROTEIN, PUTATIVE-RELATED"/>
    <property type="match status" value="1"/>
</dbReference>
<feature type="domain" description="Reverse transcriptase Ty1/copia-type" evidence="1">
    <location>
        <begin position="21"/>
        <end position="62"/>
    </location>
</feature>
<accession>A0AAV3NZP2</accession>
<keyword evidence="2" id="KW-0472">Membrane</keyword>